<evidence type="ECO:0000313" key="1">
    <source>
        <dbReference type="EMBL" id="KUM47646.1"/>
    </source>
</evidence>
<protein>
    <submittedName>
        <fullName evidence="1">Uncharacterized protein</fullName>
    </submittedName>
</protein>
<dbReference type="AlphaFoldDB" id="A0A117NH17"/>
<reference evidence="1" key="1">
    <citation type="journal article" date="2015" name="Genome Biol. Evol.">
        <title>Organellar Genomes of White Spruce (Picea glauca): Assembly and Annotation.</title>
        <authorList>
            <person name="Jackman S.D."/>
            <person name="Warren R.L."/>
            <person name="Gibb E.A."/>
            <person name="Vandervalk B.P."/>
            <person name="Mohamadi H."/>
            <person name="Chu J."/>
            <person name="Raymond A."/>
            <person name="Pleasance S."/>
            <person name="Coope R."/>
            <person name="Wildung M.R."/>
            <person name="Ritland C.E."/>
            <person name="Bousquet J."/>
            <person name="Jones S.J."/>
            <person name="Bohlmann J."/>
            <person name="Birol I."/>
        </authorList>
    </citation>
    <scope>NUCLEOTIDE SEQUENCE [LARGE SCALE GENOMIC DNA]</scope>
    <source>
        <tissue evidence="1">Flushing bud</tissue>
    </source>
</reference>
<keyword evidence="1" id="KW-0496">Mitochondrion</keyword>
<organism evidence="1">
    <name type="scientific">Picea glauca</name>
    <name type="common">White spruce</name>
    <name type="synonym">Pinus glauca</name>
    <dbReference type="NCBI Taxonomy" id="3330"/>
    <lineage>
        <taxon>Eukaryota</taxon>
        <taxon>Viridiplantae</taxon>
        <taxon>Streptophyta</taxon>
        <taxon>Embryophyta</taxon>
        <taxon>Tracheophyta</taxon>
        <taxon>Spermatophyta</taxon>
        <taxon>Pinopsida</taxon>
        <taxon>Pinidae</taxon>
        <taxon>Conifers I</taxon>
        <taxon>Pinales</taxon>
        <taxon>Pinaceae</taxon>
        <taxon>Picea</taxon>
    </lineage>
</organism>
<accession>A0A117NH17</accession>
<name>A0A117NH17_PICGL</name>
<comment type="caution">
    <text evidence="1">The sequence shown here is derived from an EMBL/GenBank/DDBJ whole genome shotgun (WGS) entry which is preliminary data.</text>
</comment>
<geneLocation type="mitochondrion" evidence="1"/>
<sequence length="92" mass="10531">MGTAACGSRIYLFIAGLDSFIYDALFEALSWPYSIDFTERTHAVLTHPPPYYVVEGFFSSCRGIQIKTKLYRSNPRNLFIQYDLSIHFRGAP</sequence>
<dbReference type="EMBL" id="LKAM01000007">
    <property type="protein sequence ID" value="KUM47646.1"/>
    <property type="molecule type" value="Genomic_DNA"/>
</dbReference>
<gene>
    <name evidence="1" type="ORF">ABT39_MTgene5833</name>
</gene>
<proteinExistence type="predicted"/>